<feature type="signal peptide" evidence="1">
    <location>
        <begin position="1"/>
        <end position="25"/>
    </location>
</feature>
<dbReference type="PANTHER" id="PTHR42754:SF1">
    <property type="entry name" value="LIPOPROTEIN"/>
    <property type="match status" value="1"/>
</dbReference>
<dbReference type="AlphaFoldDB" id="A0A660SKZ7"/>
<dbReference type="PANTHER" id="PTHR42754">
    <property type="entry name" value="ENDOGLUCANASE"/>
    <property type="match status" value="1"/>
</dbReference>
<name>A0A660SKZ7_UNCW3</name>
<comment type="caution">
    <text evidence="2">The sequence shown here is derived from an EMBL/GenBank/DDBJ whole genome shotgun (WGS) entry which is preliminary data.</text>
</comment>
<evidence type="ECO:0000313" key="2">
    <source>
        <dbReference type="EMBL" id="RKX70701.1"/>
    </source>
</evidence>
<dbReference type="InterPro" id="IPR026444">
    <property type="entry name" value="Secre_tail"/>
</dbReference>
<dbReference type="NCBIfam" id="TIGR04183">
    <property type="entry name" value="Por_Secre_tail"/>
    <property type="match status" value="1"/>
</dbReference>
<feature type="chain" id="PRO_5024926690" description="T9SS type A sorting domain-containing protein" evidence="1">
    <location>
        <begin position="26"/>
        <end position="474"/>
    </location>
</feature>
<protein>
    <recommendedName>
        <fullName evidence="4">T9SS type A sorting domain-containing protein</fullName>
    </recommendedName>
</protein>
<dbReference type="SUPFAM" id="SSF50998">
    <property type="entry name" value="Quinoprotein alcohol dehydrogenase-like"/>
    <property type="match status" value="1"/>
</dbReference>
<evidence type="ECO:0000313" key="3">
    <source>
        <dbReference type="Proteomes" id="UP000268469"/>
    </source>
</evidence>
<accession>A0A660SKZ7</accession>
<dbReference type="EMBL" id="QNBE01000030">
    <property type="protein sequence ID" value="RKX70701.1"/>
    <property type="molecule type" value="Genomic_DNA"/>
</dbReference>
<dbReference type="InterPro" id="IPR011047">
    <property type="entry name" value="Quinoprotein_ADH-like_sf"/>
</dbReference>
<keyword evidence="1" id="KW-0732">Signal</keyword>
<reference evidence="2 3" key="1">
    <citation type="submission" date="2018-06" db="EMBL/GenBank/DDBJ databases">
        <title>Extensive metabolic versatility and redundancy in microbially diverse, dynamic hydrothermal sediments.</title>
        <authorList>
            <person name="Dombrowski N."/>
            <person name="Teske A."/>
            <person name="Baker B.J."/>
        </authorList>
    </citation>
    <scope>NUCLEOTIDE SEQUENCE [LARGE SCALE GENOMIC DNA]</scope>
    <source>
        <strain evidence="2">B36_G15</strain>
    </source>
</reference>
<sequence length="474" mass="51460">MMSGIQKFFCTLGLVVLPLMVKAQAPDTLWTRVYGGLQRDIGNCVHQTSDGAYIIAGVYGQFSSDYGSLYLLKTDSNGNKVWSKLYGGPSWDWGEEVEVLADGYVVVGVTRSFGSGDNDVWLLKTDLNGDTLWTRTFGGVYVDFSKAVQVTSDSGFIIVGGTNSFNPWDFDVYVIKTDFQGHPIWSRTYGGDTTDEASDVCETSDHGFLVVGFTRSYGSGEGDIYLLRLASNGDTLWTKTIGGDDSDCGNKILPTSDGGYIICGSTSSFGAGGSDVFVVKIDQNGSVIWTKTYGGTDDEGGNSIQKTSDGGYVIIGTTRSFGAGKTDIYLIKIDSLGNTLWTTTFGQSDYELGYSVEQTSDQGYILVGATESYGSGAYDVWLIKTEPDISVKEEGVKRTSHPIVPRVCFGDLLIISGIEHKTEVKIFDILGKEVMRRELSPQSSKIPVHSLSTGVYYLLFKRGFPKTAKVVLIK</sequence>
<gene>
    <name evidence="2" type="ORF">DRP53_04145</name>
</gene>
<dbReference type="Proteomes" id="UP000268469">
    <property type="component" value="Unassembled WGS sequence"/>
</dbReference>
<proteinExistence type="predicted"/>
<evidence type="ECO:0000256" key="1">
    <source>
        <dbReference type="SAM" id="SignalP"/>
    </source>
</evidence>
<organism evidence="2 3">
    <name type="scientific">candidate division WOR-3 bacterium</name>
    <dbReference type="NCBI Taxonomy" id="2052148"/>
    <lineage>
        <taxon>Bacteria</taxon>
        <taxon>Bacteria division WOR-3</taxon>
    </lineage>
</organism>
<evidence type="ECO:0008006" key="4">
    <source>
        <dbReference type="Google" id="ProtNLM"/>
    </source>
</evidence>